<dbReference type="Gene3D" id="3.40.190.290">
    <property type="match status" value="1"/>
</dbReference>
<dbReference type="InterPro" id="IPR000847">
    <property type="entry name" value="LysR_HTH_N"/>
</dbReference>
<organism evidence="6 7">
    <name type="scientific">Pseudoxanthomonas wuyuanensis</name>
    <dbReference type="NCBI Taxonomy" id="1073196"/>
    <lineage>
        <taxon>Bacteria</taxon>
        <taxon>Pseudomonadati</taxon>
        <taxon>Pseudomonadota</taxon>
        <taxon>Gammaproteobacteria</taxon>
        <taxon>Lysobacterales</taxon>
        <taxon>Lysobacteraceae</taxon>
        <taxon>Pseudoxanthomonas</taxon>
    </lineage>
</organism>
<dbReference type="OrthoDB" id="9810065at2"/>
<keyword evidence="4" id="KW-0804">Transcription</keyword>
<dbReference type="GO" id="GO:0043565">
    <property type="term" value="F:sequence-specific DNA binding"/>
    <property type="evidence" value="ECO:0007669"/>
    <property type="project" value="TreeGrafter"/>
</dbReference>
<dbReference type="InterPro" id="IPR036388">
    <property type="entry name" value="WH-like_DNA-bd_sf"/>
</dbReference>
<proteinExistence type="inferred from homology"/>
<evidence type="ECO:0000259" key="5">
    <source>
        <dbReference type="PROSITE" id="PS50931"/>
    </source>
</evidence>
<dbReference type="GO" id="GO:0003700">
    <property type="term" value="F:DNA-binding transcription factor activity"/>
    <property type="evidence" value="ECO:0007669"/>
    <property type="project" value="InterPro"/>
</dbReference>
<evidence type="ECO:0000256" key="1">
    <source>
        <dbReference type="ARBA" id="ARBA00009437"/>
    </source>
</evidence>
<name>A0A286D7W8_9GAMM</name>
<evidence type="ECO:0000313" key="6">
    <source>
        <dbReference type="EMBL" id="SOD54762.1"/>
    </source>
</evidence>
<dbReference type="Pfam" id="PF03466">
    <property type="entry name" value="LysR_substrate"/>
    <property type="match status" value="1"/>
</dbReference>
<sequence length="300" mass="32776">MDHVRLMQVFVAVVEAQGFAPAARKLDLSPASVTRAVVSLEEALGVTLLVRTTRSMRLTEAGSRYFEESRSILQQIEDLNATVADANATPKGSITVTAPVLFGRIAVMPIIVSFLKMHAEVQVTAHFSDRNLNLIDENIDVAVRIGQLPDSGMRSRQVGHVRHVLCASPEYLSSRGTPAHPAELTVHDVVVAAAMSPRLDWRFGPSQQPIQVKVRPRIVVSSNDAAIVAVSSGFGMARLLSYQIADEVAAGRLKIILEDFEEPPLPVHILHRESINGSARVRAFIDHLAEALRRLPLILD</sequence>
<keyword evidence="3" id="KW-0238">DNA-binding</keyword>
<dbReference type="Gene3D" id="1.10.10.10">
    <property type="entry name" value="Winged helix-like DNA-binding domain superfamily/Winged helix DNA-binding domain"/>
    <property type="match status" value="1"/>
</dbReference>
<reference evidence="6 7" key="1">
    <citation type="submission" date="2017-09" db="EMBL/GenBank/DDBJ databases">
        <authorList>
            <person name="Ehlers B."/>
            <person name="Leendertz F.H."/>
        </authorList>
    </citation>
    <scope>NUCLEOTIDE SEQUENCE [LARGE SCALE GENOMIC DNA]</scope>
    <source>
        <strain evidence="6 7">CGMCC 1.10978</strain>
    </source>
</reference>
<dbReference type="Proteomes" id="UP000219374">
    <property type="component" value="Unassembled WGS sequence"/>
</dbReference>
<evidence type="ECO:0000256" key="4">
    <source>
        <dbReference type="ARBA" id="ARBA00023163"/>
    </source>
</evidence>
<dbReference type="InterPro" id="IPR058163">
    <property type="entry name" value="LysR-type_TF_proteobact-type"/>
</dbReference>
<dbReference type="SUPFAM" id="SSF46785">
    <property type="entry name" value="Winged helix' DNA-binding domain"/>
    <property type="match status" value="1"/>
</dbReference>
<dbReference type="AlphaFoldDB" id="A0A286D7W8"/>
<keyword evidence="2" id="KW-0805">Transcription regulation</keyword>
<dbReference type="PROSITE" id="PS50931">
    <property type="entry name" value="HTH_LYSR"/>
    <property type="match status" value="1"/>
</dbReference>
<evidence type="ECO:0000256" key="2">
    <source>
        <dbReference type="ARBA" id="ARBA00023015"/>
    </source>
</evidence>
<dbReference type="InterPro" id="IPR036390">
    <property type="entry name" value="WH_DNA-bd_sf"/>
</dbReference>
<protein>
    <submittedName>
        <fullName evidence="6">Transcriptional regulator, LysR family</fullName>
    </submittedName>
</protein>
<dbReference type="SUPFAM" id="SSF53850">
    <property type="entry name" value="Periplasmic binding protein-like II"/>
    <property type="match status" value="1"/>
</dbReference>
<feature type="domain" description="HTH lysR-type" evidence="5">
    <location>
        <begin position="1"/>
        <end position="59"/>
    </location>
</feature>
<dbReference type="FunFam" id="1.10.10.10:FF:000001">
    <property type="entry name" value="LysR family transcriptional regulator"/>
    <property type="match status" value="1"/>
</dbReference>
<keyword evidence="7" id="KW-1185">Reference proteome</keyword>
<dbReference type="GO" id="GO:0006351">
    <property type="term" value="P:DNA-templated transcription"/>
    <property type="evidence" value="ECO:0007669"/>
    <property type="project" value="TreeGrafter"/>
</dbReference>
<dbReference type="PANTHER" id="PTHR30537">
    <property type="entry name" value="HTH-TYPE TRANSCRIPTIONAL REGULATOR"/>
    <property type="match status" value="1"/>
</dbReference>
<evidence type="ECO:0000256" key="3">
    <source>
        <dbReference type="ARBA" id="ARBA00023125"/>
    </source>
</evidence>
<comment type="similarity">
    <text evidence="1">Belongs to the LysR transcriptional regulatory family.</text>
</comment>
<dbReference type="EMBL" id="OCND01000005">
    <property type="protein sequence ID" value="SOD54762.1"/>
    <property type="molecule type" value="Genomic_DNA"/>
</dbReference>
<evidence type="ECO:0000313" key="7">
    <source>
        <dbReference type="Proteomes" id="UP000219374"/>
    </source>
</evidence>
<dbReference type="PANTHER" id="PTHR30537:SF5">
    <property type="entry name" value="HTH-TYPE TRANSCRIPTIONAL ACTIVATOR TTDR-RELATED"/>
    <property type="match status" value="1"/>
</dbReference>
<dbReference type="CDD" id="cd08471">
    <property type="entry name" value="PBP2_CrgA_like_2"/>
    <property type="match status" value="1"/>
</dbReference>
<gene>
    <name evidence="6" type="ORF">SAMN06296416_10522</name>
</gene>
<dbReference type="InterPro" id="IPR005119">
    <property type="entry name" value="LysR_subst-bd"/>
</dbReference>
<dbReference type="Pfam" id="PF00126">
    <property type="entry name" value="HTH_1"/>
    <property type="match status" value="1"/>
</dbReference>
<accession>A0A286D7W8</accession>